<feature type="compositionally biased region" description="Polar residues" evidence="1">
    <location>
        <begin position="148"/>
        <end position="161"/>
    </location>
</feature>
<dbReference type="OrthoDB" id="437973at2759"/>
<accession>C6HQ11</accession>
<organism evidence="2 3">
    <name type="scientific">Ajellomyces capsulatus (strain H143)</name>
    <name type="common">Darling's disease fungus</name>
    <name type="synonym">Histoplasma capsulatum</name>
    <dbReference type="NCBI Taxonomy" id="544712"/>
    <lineage>
        <taxon>Eukaryota</taxon>
        <taxon>Fungi</taxon>
        <taxon>Dikarya</taxon>
        <taxon>Ascomycota</taxon>
        <taxon>Pezizomycotina</taxon>
        <taxon>Eurotiomycetes</taxon>
        <taxon>Eurotiomycetidae</taxon>
        <taxon>Onygenales</taxon>
        <taxon>Ajellomycetaceae</taxon>
        <taxon>Histoplasma</taxon>
    </lineage>
</organism>
<dbReference type="EMBL" id="GG692434">
    <property type="protein sequence ID" value="EER37622.1"/>
    <property type="molecule type" value="Genomic_DNA"/>
</dbReference>
<dbReference type="VEuPathDB" id="FungiDB:HCDG_08292"/>
<reference evidence="3" key="1">
    <citation type="submission" date="2009-05" db="EMBL/GenBank/DDBJ databases">
        <title>The genome sequence of Ajellomyces capsulatus strain H143.</title>
        <authorList>
            <person name="Champion M."/>
            <person name="Cuomo C.A."/>
            <person name="Ma L.-J."/>
            <person name="Henn M.R."/>
            <person name="Sil A."/>
            <person name="Goldman B."/>
            <person name="Young S.K."/>
            <person name="Kodira C.D."/>
            <person name="Zeng Q."/>
            <person name="Koehrsen M."/>
            <person name="Alvarado L."/>
            <person name="Berlin A.M."/>
            <person name="Borenstein D."/>
            <person name="Chen Z."/>
            <person name="Engels R."/>
            <person name="Freedman E."/>
            <person name="Gellesch M."/>
            <person name="Goldberg J."/>
            <person name="Griggs A."/>
            <person name="Gujja S."/>
            <person name="Heiman D.I."/>
            <person name="Hepburn T.A."/>
            <person name="Howarth C."/>
            <person name="Jen D."/>
            <person name="Larson L."/>
            <person name="Lewis B."/>
            <person name="Mehta T."/>
            <person name="Park D."/>
            <person name="Pearson M."/>
            <person name="Roberts A."/>
            <person name="Saif S."/>
            <person name="Shea T.D."/>
            <person name="Shenoy N."/>
            <person name="Sisk P."/>
            <person name="Stolte C."/>
            <person name="Sykes S."/>
            <person name="Walk T."/>
            <person name="White J."/>
            <person name="Yandava C."/>
            <person name="Klein B."/>
            <person name="McEwen J.G."/>
            <person name="Puccia R."/>
            <person name="Goldman G.H."/>
            <person name="Felipe M.S."/>
            <person name="Nino-Vega G."/>
            <person name="San-Blas G."/>
            <person name="Taylor J.W."/>
            <person name="Mendoza L."/>
            <person name="Galagan J.E."/>
            <person name="Nusbaum C."/>
            <person name="Birren B.W."/>
        </authorList>
    </citation>
    <scope>NUCLEOTIDE SEQUENCE [LARGE SCALE GENOMIC DNA]</scope>
    <source>
        <strain evidence="3">H143</strain>
    </source>
</reference>
<evidence type="ECO:0000313" key="3">
    <source>
        <dbReference type="Proteomes" id="UP000002624"/>
    </source>
</evidence>
<protein>
    <submittedName>
        <fullName evidence="2">Uncharacterized protein</fullName>
    </submittedName>
</protein>
<dbReference type="Proteomes" id="UP000002624">
    <property type="component" value="Unassembled WGS sequence"/>
</dbReference>
<feature type="compositionally biased region" description="Basic and acidic residues" evidence="1">
    <location>
        <begin position="259"/>
        <end position="282"/>
    </location>
</feature>
<evidence type="ECO:0000256" key="1">
    <source>
        <dbReference type="SAM" id="MobiDB-lite"/>
    </source>
</evidence>
<feature type="region of interest" description="Disordered" evidence="1">
    <location>
        <begin position="95"/>
        <end position="334"/>
    </location>
</feature>
<dbReference type="STRING" id="544712.C6HQ11"/>
<feature type="compositionally biased region" description="Basic and acidic residues" evidence="1">
    <location>
        <begin position="165"/>
        <end position="180"/>
    </location>
</feature>
<feature type="compositionally biased region" description="Basic and acidic residues" evidence="1">
    <location>
        <begin position="96"/>
        <end position="132"/>
    </location>
</feature>
<feature type="compositionally biased region" description="Low complexity" evidence="1">
    <location>
        <begin position="183"/>
        <end position="204"/>
    </location>
</feature>
<sequence length="334" mass="37650">MVSVGKQEEFNRLGWRISAESNRNDLGDEVAPSGDLPFAENGCGVFVSSLTRGCGKPRLLQDPKSELYFSELSKTQQLANPKLVPELMSDVPNDLLRTKGVADEQLALKERERGRNREGSDYDRDHDDATHRRPEKRVRSVSPAYSADSVSTISTDRSWSRSPPRKRDIPSSARSRECKRMISRSVSPDSHLSSSSAGGKATTSRGKEGNTRRGKRSQSPVERGRYGSDRRGSWRNRSRSLSMDRSSIAKHRRSLTPRALDRNSRYPDRGRARHPRSSERARSMSRSPSRARGHEPPYDRGRGVPENPPPRKERSLSPFSKRLALTQAMNMINR</sequence>
<feature type="compositionally biased region" description="Basic and acidic residues" evidence="1">
    <location>
        <begin position="222"/>
        <end position="232"/>
    </location>
</feature>
<dbReference type="HOGENOM" id="CLU_062858_1_0_1"/>
<dbReference type="AlphaFoldDB" id="C6HQ11"/>
<feature type="compositionally biased region" description="Basic and acidic residues" evidence="1">
    <location>
        <begin position="292"/>
        <end position="315"/>
    </location>
</feature>
<dbReference type="OMA" id="HYSYECT"/>
<name>C6HQ11_AJECH</name>
<evidence type="ECO:0000313" key="2">
    <source>
        <dbReference type="EMBL" id="EER37622.1"/>
    </source>
</evidence>
<gene>
    <name evidence="2" type="ORF">HCDG_08292</name>
</gene>
<proteinExistence type="predicted"/>